<comment type="caution">
    <text evidence="2">The sequence shown here is derived from an EMBL/GenBank/DDBJ whole genome shotgun (WGS) entry which is preliminary data.</text>
</comment>
<keyword evidence="2" id="KW-0378">Hydrolase</keyword>
<keyword evidence="2" id="KW-0645">Protease</keyword>
<keyword evidence="3" id="KW-1185">Reference proteome</keyword>
<proteinExistence type="predicted"/>
<dbReference type="Gene3D" id="3.30.1380.10">
    <property type="match status" value="1"/>
</dbReference>
<evidence type="ECO:0000313" key="2">
    <source>
        <dbReference type="EMBL" id="TDP38198.1"/>
    </source>
</evidence>
<dbReference type="EMBL" id="SNXI01000005">
    <property type="protein sequence ID" value="TDP38198.1"/>
    <property type="molecule type" value="Genomic_DNA"/>
</dbReference>
<dbReference type="Proteomes" id="UP000295531">
    <property type="component" value="Unassembled WGS sequence"/>
</dbReference>
<protein>
    <submittedName>
        <fullName evidence="2">LAS superfamily LD-carboxypeptidase LdcB</fullName>
    </submittedName>
</protein>
<dbReference type="InterPro" id="IPR052179">
    <property type="entry name" value="DD-CPase-like"/>
</dbReference>
<dbReference type="PANTHER" id="PTHR34385">
    <property type="entry name" value="D-ALANYL-D-ALANINE CARBOXYPEPTIDASE"/>
    <property type="match status" value="1"/>
</dbReference>
<feature type="domain" description="D-alanyl-D-alanine carboxypeptidase-like core" evidence="1">
    <location>
        <begin position="30"/>
        <end position="186"/>
    </location>
</feature>
<name>A0A4R6PIK4_9GAMM</name>
<dbReference type="RefSeq" id="WP_243734490.1">
    <property type="nucleotide sequence ID" value="NZ_SNXI01000005.1"/>
</dbReference>
<organism evidence="2 3">
    <name type="scientific">Idiomarina aquatica</name>
    <dbReference type="NCBI Taxonomy" id="1327752"/>
    <lineage>
        <taxon>Bacteria</taxon>
        <taxon>Pseudomonadati</taxon>
        <taxon>Pseudomonadota</taxon>
        <taxon>Gammaproteobacteria</taxon>
        <taxon>Alteromonadales</taxon>
        <taxon>Idiomarinaceae</taxon>
        <taxon>Idiomarina</taxon>
    </lineage>
</organism>
<gene>
    <name evidence="2" type="ORF">DEU29_10550</name>
</gene>
<dbReference type="InterPro" id="IPR003709">
    <property type="entry name" value="VanY-like_core_dom"/>
</dbReference>
<sequence>MTMPQLSLSVQQLCGQDQSHVVAIPAENGLLHPSAVSAYLEMRAAAKSQGIVLAIASGFRSFERQLSIWNRKWSGALMLRDQSGRELDVTALTDDEKLAAILHWSALPGSSRHHWGTDLDVYDPTEFTNTERQLQLVPSEYCDPQGPCFSLWQWLTEHASEFGFFFPYARYQGGVAQEPWHLSYRPLSCRLLPQLTPAVLKQIIASADIAGQSAILANIDRIRQQYIDNICEDNGWTNTWCG</sequence>
<dbReference type="AlphaFoldDB" id="A0A4R6PIK4"/>
<dbReference type="InterPro" id="IPR009045">
    <property type="entry name" value="Zn_M74/Hedgehog-like"/>
</dbReference>
<reference evidence="2 3" key="1">
    <citation type="submission" date="2019-03" db="EMBL/GenBank/DDBJ databases">
        <title>Freshwater and sediment microbial communities from various areas in North America, analyzing microbe dynamics in response to fracking.</title>
        <authorList>
            <person name="Lamendella R."/>
        </authorList>
    </citation>
    <scope>NUCLEOTIDE SEQUENCE [LARGE SCALE GENOMIC DNA]</scope>
    <source>
        <strain evidence="2 3">18_TX</strain>
    </source>
</reference>
<evidence type="ECO:0000259" key="1">
    <source>
        <dbReference type="Pfam" id="PF02557"/>
    </source>
</evidence>
<dbReference type="PANTHER" id="PTHR34385:SF1">
    <property type="entry name" value="PEPTIDOGLYCAN L-ALANYL-D-GLUTAMATE ENDOPEPTIDASE CWLK"/>
    <property type="match status" value="1"/>
</dbReference>
<dbReference type="SUPFAM" id="SSF55166">
    <property type="entry name" value="Hedgehog/DD-peptidase"/>
    <property type="match status" value="1"/>
</dbReference>
<evidence type="ECO:0000313" key="3">
    <source>
        <dbReference type="Proteomes" id="UP000295531"/>
    </source>
</evidence>
<dbReference type="CDD" id="cd14847">
    <property type="entry name" value="DD-carboxypeptidase_like"/>
    <property type="match status" value="1"/>
</dbReference>
<dbReference type="GO" id="GO:0006508">
    <property type="term" value="P:proteolysis"/>
    <property type="evidence" value="ECO:0007669"/>
    <property type="project" value="InterPro"/>
</dbReference>
<dbReference type="GO" id="GO:0004180">
    <property type="term" value="F:carboxypeptidase activity"/>
    <property type="evidence" value="ECO:0007669"/>
    <property type="project" value="UniProtKB-KW"/>
</dbReference>
<dbReference type="Pfam" id="PF02557">
    <property type="entry name" value="VanY"/>
    <property type="match status" value="1"/>
</dbReference>
<keyword evidence="2" id="KW-0121">Carboxypeptidase</keyword>
<accession>A0A4R6PIK4</accession>